<gene>
    <name evidence="2" type="ORF">E4635_01220</name>
</gene>
<sequence length="137" mass="14444">MNPIFRNILAVLAGIVIGSIVNMGIITVSGSVIPPPPGVDMTTMEGLKASMHLLEPKHFIFPFLAHALGTLVGALVAALIAANNYKRIALGVSVFFLIGGIANIAMLPSPIWFTVLDLAVAYIPMGYLGWKFAGGKK</sequence>
<evidence type="ECO:0000256" key="1">
    <source>
        <dbReference type="SAM" id="Phobius"/>
    </source>
</evidence>
<feature type="transmembrane region" description="Helical" evidence="1">
    <location>
        <begin position="59"/>
        <end position="81"/>
    </location>
</feature>
<dbReference type="AlphaFoldDB" id="A0A4Z0LCI3"/>
<evidence type="ECO:0000313" key="3">
    <source>
        <dbReference type="Proteomes" id="UP000297407"/>
    </source>
</evidence>
<evidence type="ECO:0000313" key="2">
    <source>
        <dbReference type="EMBL" id="TGD59584.1"/>
    </source>
</evidence>
<name>A0A4Z0LCI3_9FLAO</name>
<keyword evidence="1" id="KW-0812">Transmembrane</keyword>
<proteinExistence type="predicted"/>
<organism evidence="2 3">
    <name type="scientific">Flavobacterium humi</name>
    <dbReference type="NCBI Taxonomy" id="2562683"/>
    <lineage>
        <taxon>Bacteria</taxon>
        <taxon>Pseudomonadati</taxon>
        <taxon>Bacteroidota</taxon>
        <taxon>Flavobacteriia</taxon>
        <taxon>Flavobacteriales</taxon>
        <taxon>Flavobacteriaceae</taxon>
        <taxon>Flavobacterium</taxon>
    </lineage>
</organism>
<protein>
    <submittedName>
        <fullName evidence="2">Uncharacterized protein</fullName>
    </submittedName>
</protein>
<feature type="transmembrane region" description="Helical" evidence="1">
    <location>
        <begin position="111"/>
        <end position="130"/>
    </location>
</feature>
<feature type="transmembrane region" description="Helical" evidence="1">
    <location>
        <begin position="7"/>
        <end position="33"/>
    </location>
</feature>
<keyword evidence="1" id="KW-1133">Transmembrane helix</keyword>
<accession>A0A4Z0LCI3</accession>
<dbReference type="EMBL" id="SRLH01000001">
    <property type="protein sequence ID" value="TGD59584.1"/>
    <property type="molecule type" value="Genomic_DNA"/>
</dbReference>
<dbReference type="OrthoDB" id="6025129at2"/>
<dbReference type="RefSeq" id="WP_135524791.1">
    <property type="nucleotide sequence ID" value="NZ_SRLH01000001.1"/>
</dbReference>
<feature type="transmembrane region" description="Helical" evidence="1">
    <location>
        <begin position="88"/>
        <end position="105"/>
    </location>
</feature>
<comment type="caution">
    <text evidence="2">The sequence shown here is derived from an EMBL/GenBank/DDBJ whole genome shotgun (WGS) entry which is preliminary data.</text>
</comment>
<reference evidence="2 3" key="1">
    <citation type="submission" date="2019-04" db="EMBL/GenBank/DDBJ databases">
        <title>Flavobacterium sp. strain DS2-A Genome sequencing and assembly.</title>
        <authorList>
            <person name="Kim I."/>
        </authorList>
    </citation>
    <scope>NUCLEOTIDE SEQUENCE [LARGE SCALE GENOMIC DNA]</scope>
    <source>
        <strain evidence="2 3">DS2-A</strain>
    </source>
</reference>
<keyword evidence="3" id="KW-1185">Reference proteome</keyword>
<keyword evidence="1" id="KW-0472">Membrane</keyword>
<dbReference type="Proteomes" id="UP000297407">
    <property type="component" value="Unassembled WGS sequence"/>
</dbReference>